<feature type="domain" description="HTH araC/xylS-type" evidence="4">
    <location>
        <begin position="208"/>
        <end position="307"/>
    </location>
</feature>
<dbReference type="SMART" id="SM00342">
    <property type="entry name" value="HTH_ARAC"/>
    <property type="match status" value="1"/>
</dbReference>
<dbReference type="InterPro" id="IPR035418">
    <property type="entry name" value="AraC-bd_2"/>
</dbReference>
<keyword evidence="6" id="KW-1185">Reference proteome</keyword>
<dbReference type="GO" id="GO:0003700">
    <property type="term" value="F:DNA-binding transcription factor activity"/>
    <property type="evidence" value="ECO:0007669"/>
    <property type="project" value="InterPro"/>
</dbReference>
<keyword evidence="2" id="KW-0238">DNA-binding</keyword>
<dbReference type="InterPro" id="IPR020449">
    <property type="entry name" value="Tscrpt_reg_AraC-type_HTH"/>
</dbReference>
<dbReference type="PRINTS" id="PR00032">
    <property type="entry name" value="HTHARAC"/>
</dbReference>
<dbReference type="PANTHER" id="PTHR46796">
    <property type="entry name" value="HTH-TYPE TRANSCRIPTIONAL ACTIVATOR RHAS-RELATED"/>
    <property type="match status" value="1"/>
</dbReference>
<gene>
    <name evidence="5" type="primary">feaR_2</name>
    <name evidence="5" type="ORF">LMG29542_07869</name>
</gene>
<keyword evidence="1" id="KW-0805">Transcription regulation</keyword>
<dbReference type="Proteomes" id="UP000494363">
    <property type="component" value="Unassembled WGS sequence"/>
</dbReference>
<dbReference type="Pfam" id="PF14525">
    <property type="entry name" value="AraC_binding_2"/>
    <property type="match status" value="1"/>
</dbReference>
<dbReference type="Gene3D" id="1.10.10.60">
    <property type="entry name" value="Homeodomain-like"/>
    <property type="match status" value="1"/>
</dbReference>
<evidence type="ECO:0000313" key="6">
    <source>
        <dbReference type="Proteomes" id="UP000494363"/>
    </source>
</evidence>
<dbReference type="EMBL" id="CADIKH010000123">
    <property type="protein sequence ID" value="CAB3774492.1"/>
    <property type="molecule type" value="Genomic_DNA"/>
</dbReference>
<dbReference type="Pfam" id="PF12833">
    <property type="entry name" value="HTH_18"/>
    <property type="match status" value="1"/>
</dbReference>
<proteinExistence type="predicted"/>
<keyword evidence="3" id="KW-0804">Transcription</keyword>
<organism evidence="5 6">
    <name type="scientific">Paraburkholderia humisilvae</name>
    <dbReference type="NCBI Taxonomy" id="627669"/>
    <lineage>
        <taxon>Bacteria</taxon>
        <taxon>Pseudomonadati</taxon>
        <taxon>Pseudomonadota</taxon>
        <taxon>Betaproteobacteria</taxon>
        <taxon>Burkholderiales</taxon>
        <taxon>Burkholderiaceae</taxon>
        <taxon>Paraburkholderia</taxon>
    </lineage>
</organism>
<dbReference type="PANTHER" id="PTHR46796:SF6">
    <property type="entry name" value="ARAC SUBFAMILY"/>
    <property type="match status" value="1"/>
</dbReference>
<sequence length="321" mass="35372">MNIRSYTWNGTSVDHHAWVDGASTRGWDCQVDTSRSYVLAMNVARVGPTEIVNIDAAWQSISPILHGPNVVWKSEYLIVQVVRSGMLSIEQHGQTTMVESGQVVVLDPLHTFDQVFREPTRVSVLRIPNSAFRERGLRHRFPVAHCPDPASADVAAVRELVLNLTSQAGRASDVLLARIGDQCLDLMDVLVSNRAATASDRASAATLLRAKQVIARHVGDPNLCVALIAAELNMSISSLTRTLKTKGLSPMRYARSLRLEHAARLLANTPRGAIQEVSYQCGFESAAHFSRVFKERYGMTPREYAVGHSSWPGVAITTMRF</sequence>
<dbReference type="InterPro" id="IPR009057">
    <property type="entry name" value="Homeodomain-like_sf"/>
</dbReference>
<protein>
    <submittedName>
        <fullName evidence="5">Transcriptional activator FeaR</fullName>
    </submittedName>
</protein>
<dbReference type="SUPFAM" id="SSF46689">
    <property type="entry name" value="Homeodomain-like"/>
    <property type="match status" value="1"/>
</dbReference>
<dbReference type="PROSITE" id="PS00041">
    <property type="entry name" value="HTH_ARAC_FAMILY_1"/>
    <property type="match status" value="1"/>
</dbReference>
<evidence type="ECO:0000256" key="3">
    <source>
        <dbReference type="ARBA" id="ARBA00023163"/>
    </source>
</evidence>
<dbReference type="AlphaFoldDB" id="A0A6J5FA15"/>
<accession>A0A6J5FA15</accession>
<evidence type="ECO:0000256" key="1">
    <source>
        <dbReference type="ARBA" id="ARBA00023015"/>
    </source>
</evidence>
<reference evidence="5 6" key="1">
    <citation type="submission" date="2020-04" db="EMBL/GenBank/DDBJ databases">
        <authorList>
            <person name="De Canck E."/>
        </authorList>
    </citation>
    <scope>NUCLEOTIDE SEQUENCE [LARGE SCALE GENOMIC DNA]</scope>
    <source>
        <strain evidence="5 6">LMG 29542</strain>
    </source>
</reference>
<dbReference type="GO" id="GO:0043565">
    <property type="term" value="F:sequence-specific DNA binding"/>
    <property type="evidence" value="ECO:0007669"/>
    <property type="project" value="InterPro"/>
</dbReference>
<evidence type="ECO:0000259" key="4">
    <source>
        <dbReference type="PROSITE" id="PS01124"/>
    </source>
</evidence>
<name>A0A6J5FA15_9BURK</name>
<dbReference type="RefSeq" id="WP_175233063.1">
    <property type="nucleotide sequence ID" value="NZ_CADIKH010000123.1"/>
</dbReference>
<evidence type="ECO:0000256" key="2">
    <source>
        <dbReference type="ARBA" id="ARBA00023125"/>
    </source>
</evidence>
<dbReference type="PROSITE" id="PS01124">
    <property type="entry name" value="HTH_ARAC_FAMILY_2"/>
    <property type="match status" value="1"/>
</dbReference>
<dbReference type="InterPro" id="IPR018060">
    <property type="entry name" value="HTH_AraC"/>
</dbReference>
<dbReference type="InterPro" id="IPR018062">
    <property type="entry name" value="HTH_AraC-typ_CS"/>
</dbReference>
<evidence type="ECO:0000313" key="5">
    <source>
        <dbReference type="EMBL" id="CAB3774492.1"/>
    </source>
</evidence>
<dbReference type="InterPro" id="IPR050204">
    <property type="entry name" value="AraC_XylS_family_regulators"/>
</dbReference>